<dbReference type="PANTHER" id="PTHR46847">
    <property type="entry name" value="D-ALLOSE-BINDING PERIPLASMIC PROTEIN-RELATED"/>
    <property type="match status" value="1"/>
</dbReference>
<name>A0A1V4EQK4_9BACL</name>
<comment type="similarity">
    <text evidence="2">Belongs to the bacterial solute-binding protein 2 family.</text>
</comment>
<keyword evidence="7" id="KW-1185">Reference proteome</keyword>
<evidence type="ECO:0000259" key="5">
    <source>
        <dbReference type="Pfam" id="PF13407"/>
    </source>
</evidence>
<evidence type="ECO:0000313" key="7">
    <source>
        <dbReference type="Proteomes" id="UP000190229"/>
    </source>
</evidence>
<feature type="signal peptide" evidence="4">
    <location>
        <begin position="1"/>
        <end position="27"/>
    </location>
</feature>
<protein>
    <recommendedName>
        <fullName evidence="5">Periplasmic binding protein domain-containing protein</fullName>
    </recommendedName>
</protein>
<dbReference type="Proteomes" id="UP000190229">
    <property type="component" value="Unassembled WGS sequence"/>
</dbReference>
<comment type="subcellular location">
    <subcellularLocation>
        <location evidence="1">Cell envelope</location>
    </subcellularLocation>
</comment>
<evidence type="ECO:0000256" key="1">
    <source>
        <dbReference type="ARBA" id="ARBA00004196"/>
    </source>
</evidence>
<gene>
    <name evidence="6" type="ORF">B2M26_13610</name>
</gene>
<dbReference type="PANTHER" id="PTHR46847:SF1">
    <property type="entry name" value="D-ALLOSE-BINDING PERIPLASMIC PROTEIN-RELATED"/>
    <property type="match status" value="1"/>
</dbReference>
<feature type="domain" description="Periplasmic binding protein" evidence="5">
    <location>
        <begin position="47"/>
        <end position="304"/>
    </location>
</feature>
<dbReference type="Gene3D" id="3.40.50.2300">
    <property type="match status" value="2"/>
</dbReference>
<accession>A0A1V4EQK4</accession>
<feature type="chain" id="PRO_5039103028" description="Periplasmic binding protein domain-containing protein" evidence="4">
    <location>
        <begin position="28"/>
        <end position="333"/>
    </location>
</feature>
<dbReference type="RefSeq" id="WP_079291706.1">
    <property type="nucleotide sequence ID" value="NZ_MWPS01000043.1"/>
</dbReference>
<evidence type="ECO:0000256" key="2">
    <source>
        <dbReference type="ARBA" id="ARBA00007639"/>
    </source>
</evidence>
<dbReference type="InterPro" id="IPR025997">
    <property type="entry name" value="SBP_2_dom"/>
</dbReference>
<reference evidence="6 7" key="1">
    <citation type="submission" date="2017-02" db="EMBL/GenBank/DDBJ databases">
        <title>Draft genome of Acidibacillus ferrooxidans Huett2.</title>
        <authorList>
            <person name="Schopf S."/>
        </authorList>
    </citation>
    <scope>NUCLEOTIDE SEQUENCE [LARGE SCALE GENOMIC DNA]</scope>
    <source>
        <strain evidence="6 7">Huett2</strain>
    </source>
</reference>
<comment type="caution">
    <text evidence="6">The sequence shown here is derived from an EMBL/GenBank/DDBJ whole genome shotgun (WGS) entry which is preliminary data.</text>
</comment>
<dbReference type="CDD" id="cd20007">
    <property type="entry name" value="PBP1_ABC_sugar_binding-like"/>
    <property type="match status" value="1"/>
</dbReference>
<dbReference type="EMBL" id="MWPS01000043">
    <property type="protein sequence ID" value="OPG15181.1"/>
    <property type="molecule type" value="Genomic_DNA"/>
</dbReference>
<evidence type="ECO:0000256" key="4">
    <source>
        <dbReference type="SAM" id="SignalP"/>
    </source>
</evidence>
<dbReference type="Pfam" id="PF13407">
    <property type="entry name" value="Peripla_BP_4"/>
    <property type="match status" value="1"/>
</dbReference>
<proteinExistence type="inferred from homology"/>
<evidence type="ECO:0000256" key="3">
    <source>
        <dbReference type="ARBA" id="ARBA00022729"/>
    </source>
</evidence>
<keyword evidence="3 4" id="KW-0732">Signal</keyword>
<dbReference type="GO" id="GO:0030313">
    <property type="term" value="C:cell envelope"/>
    <property type="evidence" value="ECO:0007669"/>
    <property type="project" value="UniProtKB-SubCell"/>
</dbReference>
<sequence>MNLKKVGAVVSSISLLASLAAVAPAFAHGAKTASHVVKHAKSKPIVIGFVPGVTTDPFFISMEYGAQMEAKRLGVQLVYEGGVTYSPSNQTPYVNAMVARKVSALAIAPTDLQAMIPPIRNAVKSKIPVITVDSTISDTALLASRITSNNAQGGAAAADFIGGFARGKGVVAILSPSPGISTDKARVAGFTAELKKKYPHMQVVVEYDNEQSTQAIQLAQDLSLRFGNKLVGIFGTDDTSASGAAEGIRASGKLGKVKIVGYDAEPAEVQDLKQGLISALIAQKPMEEGMLAVQYAVAAAKGQKVTKFVQLANVTITKANLAKNAQWEYRSTM</sequence>
<dbReference type="AlphaFoldDB" id="A0A1V4EQK4"/>
<organism evidence="6 7">
    <name type="scientific">Ferroacidibacillus organovorans</name>
    <dbReference type="NCBI Taxonomy" id="1765683"/>
    <lineage>
        <taxon>Bacteria</taxon>
        <taxon>Bacillati</taxon>
        <taxon>Bacillota</taxon>
        <taxon>Bacilli</taxon>
        <taxon>Bacillales</taxon>
        <taxon>Alicyclobacillaceae</taxon>
        <taxon>Ferroacidibacillus</taxon>
    </lineage>
</organism>
<dbReference type="SUPFAM" id="SSF53822">
    <property type="entry name" value="Periplasmic binding protein-like I"/>
    <property type="match status" value="1"/>
</dbReference>
<dbReference type="InterPro" id="IPR028082">
    <property type="entry name" value="Peripla_BP_I"/>
</dbReference>
<evidence type="ECO:0000313" key="6">
    <source>
        <dbReference type="EMBL" id="OPG15181.1"/>
    </source>
</evidence>
<dbReference type="GO" id="GO:0030246">
    <property type="term" value="F:carbohydrate binding"/>
    <property type="evidence" value="ECO:0007669"/>
    <property type="project" value="UniProtKB-ARBA"/>
</dbReference>